<dbReference type="EMBL" id="SWJQ01003855">
    <property type="protein sequence ID" value="TRZ05590.1"/>
    <property type="molecule type" value="Genomic_DNA"/>
</dbReference>
<gene>
    <name evidence="2" type="ORF">HGM15179_021517</name>
</gene>
<evidence type="ECO:0000256" key="1">
    <source>
        <dbReference type="SAM" id="MobiDB-lite"/>
    </source>
</evidence>
<evidence type="ECO:0000313" key="2">
    <source>
        <dbReference type="EMBL" id="TRZ05590.1"/>
    </source>
</evidence>
<feature type="region of interest" description="Disordered" evidence="1">
    <location>
        <begin position="1"/>
        <end position="121"/>
    </location>
</feature>
<sequence length="121" mass="12651">MASDQHLDWPQTSTWNGLGPAPGMASDQLGPAPGMASDQLGPAPGMVSDQHLEWPQTSLDQHLEWPRTSTTPTVPVGAPDGNQTHSDLSHGEPCGDGNSEPDLGAEPGSDSSSWCSTWIPP</sequence>
<dbReference type="Proteomes" id="UP000796761">
    <property type="component" value="Unassembled WGS sequence"/>
</dbReference>
<name>A0A8K1FX08_9PASS</name>
<reference evidence="2" key="1">
    <citation type="submission" date="2019-04" db="EMBL/GenBank/DDBJ databases">
        <title>Genome assembly of Zosterops borbonicus 15179.</title>
        <authorList>
            <person name="Leroy T."/>
            <person name="Anselmetti Y."/>
            <person name="Tilak M.-K."/>
            <person name="Nabholz B."/>
        </authorList>
    </citation>
    <scope>NUCLEOTIDE SEQUENCE</scope>
    <source>
        <strain evidence="2">HGM_15179</strain>
        <tissue evidence="2">Muscle</tissue>
    </source>
</reference>
<accession>A0A8K1FX08</accession>
<protein>
    <submittedName>
        <fullName evidence="2">Uncharacterized protein</fullName>
    </submittedName>
</protein>
<comment type="caution">
    <text evidence="2">The sequence shown here is derived from an EMBL/GenBank/DDBJ whole genome shotgun (WGS) entry which is preliminary data.</text>
</comment>
<evidence type="ECO:0000313" key="3">
    <source>
        <dbReference type="Proteomes" id="UP000796761"/>
    </source>
</evidence>
<proteinExistence type="predicted"/>
<dbReference type="AlphaFoldDB" id="A0A8K1FX08"/>
<keyword evidence="3" id="KW-1185">Reference proteome</keyword>
<feature type="compositionally biased region" description="Polar residues" evidence="1">
    <location>
        <begin position="109"/>
        <end position="121"/>
    </location>
</feature>
<organism evidence="2 3">
    <name type="scientific">Zosterops borbonicus</name>
    <dbReference type="NCBI Taxonomy" id="364589"/>
    <lineage>
        <taxon>Eukaryota</taxon>
        <taxon>Metazoa</taxon>
        <taxon>Chordata</taxon>
        <taxon>Craniata</taxon>
        <taxon>Vertebrata</taxon>
        <taxon>Euteleostomi</taxon>
        <taxon>Archelosauria</taxon>
        <taxon>Archosauria</taxon>
        <taxon>Dinosauria</taxon>
        <taxon>Saurischia</taxon>
        <taxon>Theropoda</taxon>
        <taxon>Coelurosauria</taxon>
        <taxon>Aves</taxon>
        <taxon>Neognathae</taxon>
        <taxon>Neoaves</taxon>
        <taxon>Telluraves</taxon>
        <taxon>Australaves</taxon>
        <taxon>Passeriformes</taxon>
        <taxon>Sylvioidea</taxon>
        <taxon>Zosteropidae</taxon>
        <taxon>Zosterops</taxon>
    </lineage>
</organism>